<dbReference type="OrthoDB" id="432447at2759"/>
<dbReference type="GO" id="GO:0005524">
    <property type="term" value="F:ATP binding"/>
    <property type="evidence" value="ECO:0007669"/>
    <property type="project" value="UniProtKB-UniRule"/>
</dbReference>
<evidence type="ECO:0000256" key="9">
    <source>
        <dbReference type="ARBA" id="ARBA00022840"/>
    </source>
</evidence>
<dbReference type="Proteomes" id="UP000320333">
    <property type="component" value="Unassembled WGS sequence"/>
</dbReference>
<dbReference type="PRINTS" id="PR00989">
    <property type="entry name" value="ADENOKINASE"/>
</dbReference>
<dbReference type="GO" id="GO:0044209">
    <property type="term" value="P:AMP salvage"/>
    <property type="evidence" value="ECO:0007669"/>
    <property type="project" value="UniProtKB-UniRule"/>
</dbReference>
<protein>
    <recommendedName>
        <fullName evidence="4 12">Adenosine kinase</fullName>
        <shortName evidence="12">AK</shortName>
        <ecNumber evidence="4 12">2.7.1.20</ecNumber>
    </recommendedName>
    <alternativeName>
        <fullName evidence="12">Adenosine 5'-phosphotransferase</fullName>
    </alternativeName>
</protein>
<comment type="pathway">
    <text evidence="2 12">Purine metabolism; AMP biosynthesis via salvage pathway; AMP from adenosine: step 1/1.</text>
</comment>
<keyword evidence="5 12" id="KW-0808">Transferase</keyword>
<dbReference type="FunFam" id="3.30.1110.10:FF:000001">
    <property type="entry name" value="Adenosine kinase a"/>
    <property type="match status" value="1"/>
</dbReference>
<evidence type="ECO:0000256" key="1">
    <source>
        <dbReference type="ARBA" id="ARBA00001946"/>
    </source>
</evidence>
<keyword evidence="7 12" id="KW-0547">Nucleotide-binding</keyword>
<evidence type="ECO:0000256" key="12">
    <source>
        <dbReference type="RuleBase" id="RU368116"/>
    </source>
</evidence>
<evidence type="ECO:0000256" key="6">
    <source>
        <dbReference type="ARBA" id="ARBA00022726"/>
    </source>
</evidence>
<evidence type="ECO:0000256" key="2">
    <source>
        <dbReference type="ARBA" id="ARBA00004801"/>
    </source>
</evidence>
<dbReference type="PANTHER" id="PTHR45769:SF3">
    <property type="entry name" value="ADENOSINE KINASE"/>
    <property type="match status" value="1"/>
</dbReference>
<dbReference type="PROSITE" id="PS00584">
    <property type="entry name" value="PFKB_KINASES_2"/>
    <property type="match status" value="1"/>
</dbReference>
<dbReference type="Gene3D" id="3.30.1110.10">
    <property type="match status" value="1"/>
</dbReference>
<comment type="cofactor">
    <cofactor evidence="1 12">
        <name>Mg(2+)</name>
        <dbReference type="ChEBI" id="CHEBI:18420"/>
    </cofactor>
</comment>
<comment type="function">
    <text evidence="12">ATP dependent phosphorylation of adenosine and other related nucleoside analogs to monophosphate derivatives.</text>
</comment>
<feature type="active site" description="Proton acceptor" evidence="11">
    <location>
        <position position="332"/>
    </location>
</feature>
<dbReference type="FunFam" id="3.40.1190.20:FF:000014">
    <property type="entry name" value="ADO1p Adenosine kinase"/>
    <property type="match status" value="1"/>
</dbReference>
<dbReference type="EMBL" id="QEAP01000562">
    <property type="protein sequence ID" value="TPX64110.1"/>
    <property type="molecule type" value="Genomic_DNA"/>
</dbReference>
<dbReference type="GO" id="GO:0004001">
    <property type="term" value="F:adenosine kinase activity"/>
    <property type="evidence" value="ECO:0007669"/>
    <property type="project" value="UniProtKB-UniRule"/>
</dbReference>
<dbReference type="GO" id="GO:0006166">
    <property type="term" value="P:purine ribonucleoside salvage"/>
    <property type="evidence" value="ECO:0007669"/>
    <property type="project" value="UniProtKB-KW"/>
</dbReference>
<dbReference type="GO" id="GO:0005829">
    <property type="term" value="C:cytosol"/>
    <property type="evidence" value="ECO:0007669"/>
    <property type="project" value="TreeGrafter"/>
</dbReference>
<dbReference type="EC" id="2.7.1.20" evidence="4 12"/>
<dbReference type="InterPro" id="IPR001805">
    <property type="entry name" value="Adenokinase"/>
</dbReference>
<dbReference type="Pfam" id="PF00294">
    <property type="entry name" value="PfkB"/>
    <property type="match status" value="1"/>
</dbReference>
<evidence type="ECO:0000256" key="3">
    <source>
        <dbReference type="ARBA" id="ARBA00010688"/>
    </source>
</evidence>
<comment type="caution">
    <text evidence="15">The sequence shown here is derived from an EMBL/GenBank/DDBJ whole genome shotgun (WGS) entry which is preliminary data.</text>
</comment>
<dbReference type="STRING" id="246404.A0A507ELK6"/>
<dbReference type="CDD" id="cd01168">
    <property type="entry name" value="adenosine_kinase"/>
    <property type="match status" value="1"/>
</dbReference>
<name>A0A507ELK6_9FUNG</name>
<evidence type="ECO:0000256" key="10">
    <source>
        <dbReference type="ARBA" id="ARBA00022842"/>
    </source>
</evidence>
<evidence type="ECO:0000256" key="11">
    <source>
        <dbReference type="PIRSR" id="PIRSR601805-1"/>
    </source>
</evidence>
<evidence type="ECO:0000256" key="5">
    <source>
        <dbReference type="ARBA" id="ARBA00022679"/>
    </source>
</evidence>
<feature type="domain" description="Carbohydrate kinase PfkB" evidence="14">
    <location>
        <begin position="63"/>
        <end position="371"/>
    </location>
</feature>
<dbReference type="UniPathway" id="UPA00588">
    <property type="reaction ID" value="UER00659"/>
</dbReference>
<evidence type="ECO:0000313" key="16">
    <source>
        <dbReference type="Proteomes" id="UP000320333"/>
    </source>
</evidence>
<evidence type="ECO:0000256" key="8">
    <source>
        <dbReference type="ARBA" id="ARBA00022777"/>
    </source>
</evidence>
<dbReference type="Gene3D" id="3.40.1190.20">
    <property type="match status" value="1"/>
</dbReference>
<keyword evidence="6 12" id="KW-0660">Purine salvage</keyword>
<sequence>MTGKETLKRTDPTEESEKPALKKQSTEDLFHESHQDTTATEFSLFGIENPLLDISAVVKPELLTKYKLKSNDAILADDSHKPIYAELVADYKVDYVAGGAAQNTLRGAQWLLPAKSTVYVGAVGKDANADRLRDAAAADGLRTEYHIDADLATGVCGVLITGHERSLVTDLQAANSYKIDHLQSKKIWDLVLNAKTFYVGGYFLTVSPDSANLLAKHAAEHNKVFAMNLSAPFIPQFFKAPLDALAPYWDILFGNEAEALAYSESHDLKITDVKEIAIHLSKLPKENSKRTRTVVITQGREPTIVVVDGVATEYPVVLVEESKIVDTNGAGDAFTGGYLAGFVQGKSIDECVRAGQYVASVVIQQNGPTYPKGKCEFAFKQ</sequence>
<dbReference type="GO" id="GO:0006144">
    <property type="term" value="P:purine nucleobase metabolic process"/>
    <property type="evidence" value="ECO:0007669"/>
    <property type="project" value="TreeGrafter"/>
</dbReference>
<feature type="region of interest" description="Disordered" evidence="13">
    <location>
        <begin position="1"/>
        <end position="33"/>
    </location>
</feature>
<evidence type="ECO:0000256" key="4">
    <source>
        <dbReference type="ARBA" id="ARBA00012119"/>
    </source>
</evidence>
<dbReference type="InterPro" id="IPR029056">
    <property type="entry name" value="Ribokinase-like"/>
</dbReference>
<dbReference type="AlphaFoldDB" id="A0A507ELK6"/>
<reference evidence="15 16" key="1">
    <citation type="journal article" date="2019" name="Sci. Rep.">
        <title>Comparative genomics of chytrid fungi reveal insights into the obligate biotrophic and pathogenic lifestyle of Synchytrium endobioticum.</title>
        <authorList>
            <person name="van de Vossenberg B.T.L.H."/>
            <person name="Warris S."/>
            <person name="Nguyen H.D.T."/>
            <person name="van Gent-Pelzer M.P.E."/>
            <person name="Joly D.L."/>
            <person name="van de Geest H.C."/>
            <person name="Bonants P.J.M."/>
            <person name="Smith D.S."/>
            <person name="Levesque C.A."/>
            <person name="van der Lee T.A.J."/>
        </authorList>
    </citation>
    <scope>NUCLEOTIDE SEQUENCE [LARGE SCALE GENOMIC DNA]</scope>
    <source>
        <strain evidence="15 16">CBS 675.73</strain>
    </source>
</reference>
<organism evidence="15 16">
    <name type="scientific">Chytriomyces confervae</name>
    <dbReference type="NCBI Taxonomy" id="246404"/>
    <lineage>
        <taxon>Eukaryota</taxon>
        <taxon>Fungi</taxon>
        <taxon>Fungi incertae sedis</taxon>
        <taxon>Chytridiomycota</taxon>
        <taxon>Chytridiomycota incertae sedis</taxon>
        <taxon>Chytridiomycetes</taxon>
        <taxon>Chytridiales</taxon>
        <taxon>Chytriomycetaceae</taxon>
        <taxon>Chytriomyces</taxon>
    </lineage>
</organism>
<dbReference type="SUPFAM" id="SSF53613">
    <property type="entry name" value="Ribokinase-like"/>
    <property type="match status" value="1"/>
</dbReference>
<keyword evidence="8 12" id="KW-0418">Kinase</keyword>
<dbReference type="InterPro" id="IPR002173">
    <property type="entry name" value="Carboh/pur_kinase_PfkB_CS"/>
</dbReference>
<evidence type="ECO:0000313" key="15">
    <source>
        <dbReference type="EMBL" id="TPX64110.1"/>
    </source>
</evidence>
<gene>
    <name evidence="15" type="primary">ADO1</name>
    <name evidence="15" type="ORF">CcCBS67573_g08484</name>
</gene>
<keyword evidence="16" id="KW-1185">Reference proteome</keyword>
<comment type="catalytic activity">
    <reaction evidence="12">
        <text>adenosine + ATP = AMP + ADP + H(+)</text>
        <dbReference type="Rhea" id="RHEA:20824"/>
        <dbReference type="ChEBI" id="CHEBI:15378"/>
        <dbReference type="ChEBI" id="CHEBI:16335"/>
        <dbReference type="ChEBI" id="CHEBI:30616"/>
        <dbReference type="ChEBI" id="CHEBI:456215"/>
        <dbReference type="ChEBI" id="CHEBI:456216"/>
        <dbReference type="EC" id="2.7.1.20"/>
    </reaction>
</comment>
<evidence type="ECO:0000256" key="7">
    <source>
        <dbReference type="ARBA" id="ARBA00022741"/>
    </source>
</evidence>
<evidence type="ECO:0000259" key="14">
    <source>
        <dbReference type="Pfam" id="PF00294"/>
    </source>
</evidence>
<comment type="similarity">
    <text evidence="3 12">Belongs to the carbohydrate kinase PfkB family.</text>
</comment>
<dbReference type="PANTHER" id="PTHR45769">
    <property type="entry name" value="ADENOSINE KINASE"/>
    <property type="match status" value="1"/>
</dbReference>
<evidence type="ECO:0000256" key="13">
    <source>
        <dbReference type="SAM" id="MobiDB-lite"/>
    </source>
</evidence>
<dbReference type="InterPro" id="IPR011611">
    <property type="entry name" value="PfkB_dom"/>
</dbReference>
<dbReference type="GO" id="GO:0005634">
    <property type="term" value="C:nucleus"/>
    <property type="evidence" value="ECO:0007669"/>
    <property type="project" value="TreeGrafter"/>
</dbReference>
<keyword evidence="9 12" id="KW-0067">ATP-binding</keyword>
<keyword evidence="10 12" id="KW-0460">Magnesium</keyword>
<accession>A0A507ELK6</accession>
<proteinExistence type="inferred from homology"/>